<dbReference type="Proteomes" id="UP001054889">
    <property type="component" value="Unassembled WGS sequence"/>
</dbReference>
<name>A0AAV5CLW5_ELECO</name>
<proteinExistence type="predicted"/>
<protein>
    <submittedName>
        <fullName evidence="2">Uncharacterized protein</fullName>
    </submittedName>
</protein>
<organism evidence="2 3">
    <name type="scientific">Eleusine coracana subsp. coracana</name>
    <dbReference type="NCBI Taxonomy" id="191504"/>
    <lineage>
        <taxon>Eukaryota</taxon>
        <taxon>Viridiplantae</taxon>
        <taxon>Streptophyta</taxon>
        <taxon>Embryophyta</taxon>
        <taxon>Tracheophyta</taxon>
        <taxon>Spermatophyta</taxon>
        <taxon>Magnoliopsida</taxon>
        <taxon>Liliopsida</taxon>
        <taxon>Poales</taxon>
        <taxon>Poaceae</taxon>
        <taxon>PACMAD clade</taxon>
        <taxon>Chloridoideae</taxon>
        <taxon>Cynodonteae</taxon>
        <taxon>Eleusininae</taxon>
        <taxon>Eleusine</taxon>
    </lineage>
</organism>
<sequence length="79" mass="8630">MPQRDWLKHGPTPSTHPLNSDTLSFQPPQSLTAGQLSTVVPFPISSPDGSRGPRLACTKRRATRHHDTPEYRTAGPLSS</sequence>
<accession>A0AAV5CLW5</accession>
<gene>
    <name evidence="2" type="primary">ga16589</name>
    <name evidence="2" type="ORF">PR202_ga16589</name>
</gene>
<feature type="compositionally biased region" description="Polar residues" evidence="1">
    <location>
        <begin position="12"/>
        <end position="38"/>
    </location>
</feature>
<evidence type="ECO:0000313" key="2">
    <source>
        <dbReference type="EMBL" id="GJM99488.1"/>
    </source>
</evidence>
<reference evidence="2" key="2">
    <citation type="submission" date="2021-12" db="EMBL/GenBank/DDBJ databases">
        <title>Resequencing data analysis of finger millet.</title>
        <authorList>
            <person name="Hatakeyama M."/>
            <person name="Aluri S."/>
            <person name="Balachadran M.T."/>
            <person name="Sivarajan S.R."/>
            <person name="Poveda L."/>
            <person name="Shimizu-Inatsugi R."/>
            <person name="Schlapbach R."/>
            <person name="Sreeman S.M."/>
            <person name="Shimizu K.K."/>
        </authorList>
    </citation>
    <scope>NUCLEOTIDE SEQUENCE</scope>
</reference>
<comment type="caution">
    <text evidence="2">The sequence shown here is derived from an EMBL/GenBank/DDBJ whole genome shotgun (WGS) entry which is preliminary data.</text>
</comment>
<reference evidence="2" key="1">
    <citation type="journal article" date="2018" name="DNA Res.">
        <title>Multiple hybrid de novo genome assembly of finger millet, an orphan allotetraploid crop.</title>
        <authorList>
            <person name="Hatakeyama M."/>
            <person name="Aluri S."/>
            <person name="Balachadran M.T."/>
            <person name="Sivarajan S.R."/>
            <person name="Patrignani A."/>
            <person name="Gruter S."/>
            <person name="Poveda L."/>
            <person name="Shimizu-Inatsugi R."/>
            <person name="Baeten J."/>
            <person name="Francoijs K.J."/>
            <person name="Nataraja K.N."/>
            <person name="Reddy Y.A.N."/>
            <person name="Phadnis S."/>
            <person name="Ravikumar R.L."/>
            <person name="Schlapbach R."/>
            <person name="Sreeman S.M."/>
            <person name="Shimizu K.K."/>
        </authorList>
    </citation>
    <scope>NUCLEOTIDE SEQUENCE</scope>
</reference>
<evidence type="ECO:0000256" key="1">
    <source>
        <dbReference type="SAM" id="MobiDB-lite"/>
    </source>
</evidence>
<dbReference type="EMBL" id="BQKI01000007">
    <property type="protein sequence ID" value="GJM99488.1"/>
    <property type="molecule type" value="Genomic_DNA"/>
</dbReference>
<evidence type="ECO:0000313" key="3">
    <source>
        <dbReference type="Proteomes" id="UP001054889"/>
    </source>
</evidence>
<dbReference type="AlphaFoldDB" id="A0AAV5CLW5"/>
<keyword evidence="3" id="KW-1185">Reference proteome</keyword>
<feature type="region of interest" description="Disordered" evidence="1">
    <location>
        <begin position="1"/>
        <end position="79"/>
    </location>
</feature>